<keyword evidence="1" id="KW-1133">Transmembrane helix</keyword>
<evidence type="ECO:0000313" key="3">
    <source>
        <dbReference type="Proteomes" id="UP001056336"/>
    </source>
</evidence>
<evidence type="ECO:0000313" key="2">
    <source>
        <dbReference type="EMBL" id="UQX89193.1"/>
    </source>
</evidence>
<sequence length="65" mass="6640">MAGGLLLIGLGIVVGAGGLTMLLRPEGRMARANSKTGSDPRILRFFMAVIGPIMIVTGVVSVVTS</sequence>
<keyword evidence="3" id="KW-1185">Reference proteome</keyword>
<gene>
    <name evidence="2" type="ORF">M6D93_04110</name>
</gene>
<feature type="transmembrane region" description="Helical" evidence="1">
    <location>
        <begin position="43"/>
        <end position="63"/>
    </location>
</feature>
<dbReference type="RefSeq" id="WP_249773089.1">
    <property type="nucleotide sequence ID" value="NZ_CP097332.1"/>
</dbReference>
<reference evidence="2" key="1">
    <citation type="journal article" date="2018" name="Int. J. Syst. Evol. Microbiol.">
        <title>Jatrophihabitans telluris sp. nov., isolated from sediment soil of lava forest wetlands and the emended description of the genus Jatrophihabitans.</title>
        <authorList>
            <person name="Lee K.C."/>
            <person name="Suh M.K."/>
            <person name="Eom M.K."/>
            <person name="Kim K.K."/>
            <person name="Kim J.S."/>
            <person name="Kim D.S."/>
            <person name="Ko S.H."/>
            <person name="Shin Y.K."/>
            <person name="Lee J.S."/>
        </authorList>
    </citation>
    <scope>NUCLEOTIDE SEQUENCE</scope>
    <source>
        <strain evidence="2">N237</strain>
    </source>
</reference>
<organism evidence="2 3">
    <name type="scientific">Jatrophihabitans telluris</name>
    <dbReference type="NCBI Taxonomy" id="2038343"/>
    <lineage>
        <taxon>Bacteria</taxon>
        <taxon>Bacillati</taxon>
        <taxon>Actinomycetota</taxon>
        <taxon>Actinomycetes</taxon>
        <taxon>Jatrophihabitantales</taxon>
        <taxon>Jatrophihabitantaceae</taxon>
        <taxon>Jatrophihabitans</taxon>
    </lineage>
</organism>
<name>A0ABY4QZZ0_9ACTN</name>
<feature type="transmembrane region" description="Helical" evidence="1">
    <location>
        <begin position="6"/>
        <end position="23"/>
    </location>
</feature>
<accession>A0ABY4QZZ0</accession>
<dbReference type="EMBL" id="CP097332">
    <property type="protein sequence ID" value="UQX89193.1"/>
    <property type="molecule type" value="Genomic_DNA"/>
</dbReference>
<keyword evidence="1" id="KW-0472">Membrane</keyword>
<reference evidence="2" key="2">
    <citation type="submission" date="2022-05" db="EMBL/GenBank/DDBJ databases">
        <authorList>
            <person name="Kim J.-S."/>
            <person name="Lee K."/>
            <person name="Suh M."/>
            <person name="Eom M."/>
            <person name="Kim J.-S."/>
            <person name="Kim D.-S."/>
            <person name="Ko S.-H."/>
            <person name="Shin Y."/>
            <person name="Lee J.-S."/>
        </authorList>
    </citation>
    <scope>NUCLEOTIDE SEQUENCE</scope>
    <source>
        <strain evidence="2">N237</strain>
    </source>
</reference>
<protein>
    <submittedName>
        <fullName evidence="2">Uncharacterized protein</fullName>
    </submittedName>
</protein>
<proteinExistence type="predicted"/>
<evidence type="ECO:0000256" key="1">
    <source>
        <dbReference type="SAM" id="Phobius"/>
    </source>
</evidence>
<keyword evidence="1" id="KW-0812">Transmembrane</keyword>
<dbReference type="Proteomes" id="UP001056336">
    <property type="component" value="Chromosome"/>
</dbReference>